<dbReference type="AlphaFoldDB" id="A0A197JRC7"/>
<feature type="compositionally biased region" description="Polar residues" evidence="1">
    <location>
        <begin position="216"/>
        <end position="228"/>
    </location>
</feature>
<feature type="compositionally biased region" description="Polar residues" evidence="1">
    <location>
        <begin position="193"/>
        <end position="207"/>
    </location>
</feature>
<keyword evidence="4" id="KW-1185">Reference proteome</keyword>
<dbReference type="EMBL" id="KV442061">
    <property type="protein sequence ID" value="OAQ27011.1"/>
    <property type="molecule type" value="Genomic_DNA"/>
</dbReference>
<organism evidence="3 4">
    <name type="scientific">Linnemannia elongata AG-77</name>
    <dbReference type="NCBI Taxonomy" id="1314771"/>
    <lineage>
        <taxon>Eukaryota</taxon>
        <taxon>Fungi</taxon>
        <taxon>Fungi incertae sedis</taxon>
        <taxon>Mucoromycota</taxon>
        <taxon>Mortierellomycotina</taxon>
        <taxon>Mortierellomycetes</taxon>
        <taxon>Mortierellales</taxon>
        <taxon>Mortierellaceae</taxon>
        <taxon>Linnemannia</taxon>
    </lineage>
</organism>
<feature type="compositionally biased region" description="Polar residues" evidence="1">
    <location>
        <begin position="78"/>
        <end position="93"/>
    </location>
</feature>
<evidence type="ECO:0000259" key="2">
    <source>
        <dbReference type="PROSITE" id="PS00463"/>
    </source>
</evidence>
<feature type="compositionally biased region" description="Basic and acidic residues" evidence="1">
    <location>
        <begin position="131"/>
        <end position="154"/>
    </location>
</feature>
<feature type="compositionally biased region" description="Basic residues" evidence="1">
    <location>
        <begin position="1"/>
        <end position="10"/>
    </location>
</feature>
<dbReference type="GO" id="GO:0008270">
    <property type="term" value="F:zinc ion binding"/>
    <property type="evidence" value="ECO:0007669"/>
    <property type="project" value="InterPro"/>
</dbReference>
<gene>
    <name evidence="3" type="ORF">K457DRAFT_668026</name>
</gene>
<feature type="region of interest" description="Disordered" evidence="1">
    <location>
        <begin position="64"/>
        <end position="228"/>
    </location>
</feature>
<dbReference type="Pfam" id="PF00172">
    <property type="entry name" value="Zn_clus"/>
    <property type="match status" value="1"/>
</dbReference>
<feature type="compositionally biased region" description="Polar residues" evidence="1">
    <location>
        <begin position="397"/>
        <end position="412"/>
    </location>
</feature>
<dbReference type="PROSITE" id="PS00463">
    <property type="entry name" value="ZN2_CY6_FUNGAL_1"/>
    <property type="match status" value="1"/>
</dbReference>
<feature type="compositionally biased region" description="Polar residues" evidence="1">
    <location>
        <begin position="101"/>
        <end position="117"/>
    </location>
</feature>
<reference evidence="3 4" key="1">
    <citation type="submission" date="2016-05" db="EMBL/GenBank/DDBJ databases">
        <title>Genome sequencing reveals origins of a unique bacterial endosymbiosis in the earliest lineages of terrestrial Fungi.</title>
        <authorList>
            <consortium name="DOE Joint Genome Institute"/>
            <person name="Uehling J."/>
            <person name="Gryganskyi A."/>
            <person name="Hameed K."/>
            <person name="Tschaplinski T."/>
            <person name="Misztal P."/>
            <person name="Wu S."/>
            <person name="Desiro A."/>
            <person name="Vande Pol N."/>
            <person name="Du Z.-Y."/>
            <person name="Zienkiewicz A."/>
            <person name="Zienkiewicz K."/>
            <person name="Morin E."/>
            <person name="Tisserant E."/>
            <person name="Splivallo R."/>
            <person name="Hainaut M."/>
            <person name="Henrissat B."/>
            <person name="Ohm R."/>
            <person name="Kuo A."/>
            <person name="Yan J."/>
            <person name="Lipzen A."/>
            <person name="Nolan M."/>
            <person name="Labutti K."/>
            <person name="Barry K."/>
            <person name="Goldstein A."/>
            <person name="Labbe J."/>
            <person name="Schadt C."/>
            <person name="Tuskan G."/>
            <person name="Grigoriev I."/>
            <person name="Martin F."/>
            <person name="Vilgalys R."/>
            <person name="Bonito G."/>
        </authorList>
    </citation>
    <scope>NUCLEOTIDE SEQUENCE [LARGE SCALE GENOMIC DNA]</scope>
    <source>
        <strain evidence="3 4">AG-77</strain>
    </source>
</reference>
<dbReference type="InterPro" id="IPR036864">
    <property type="entry name" value="Zn2-C6_fun-type_DNA-bd_sf"/>
</dbReference>
<accession>A0A197JRC7</accession>
<evidence type="ECO:0000313" key="3">
    <source>
        <dbReference type="EMBL" id="OAQ27011.1"/>
    </source>
</evidence>
<protein>
    <recommendedName>
        <fullName evidence="2">Zn(2)-C6 fungal-type domain-containing protein</fullName>
    </recommendedName>
</protein>
<name>A0A197JRC7_9FUNG</name>
<feature type="domain" description="Zn(2)-C6 fungal-type" evidence="2">
    <location>
        <begin position="316"/>
        <end position="343"/>
    </location>
</feature>
<feature type="compositionally biased region" description="Low complexity" evidence="1">
    <location>
        <begin position="413"/>
        <end position="423"/>
    </location>
</feature>
<evidence type="ECO:0000256" key="1">
    <source>
        <dbReference type="SAM" id="MobiDB-lite"/>
    </source>
</evidence>
<feature type="region of interest" description="Disordered" evidence="1">
    <location>
        <begin position="386"/>
        <end position="449"/>
    </location>
</feature>
<dbReference type="GO" id="GO:0000981">
    <property type="term" value="F:DNA-binding transcription factor activity, RNA polymerase II-specific"/>
    <property type="evidence" value="ECO:0007669"/>
    <property type="project" value="InterPro"/>
</dbReference>
<dbReference type="Proteomes" id="UP000078512">
    <property type="component" value="Unassembled WGS sequence"/>
</dbReference>
<dbReference type="CDD" id="cd00067">
    <property type="entry name" value="GAL4"/>
    <property type="match status" value="1"/>
</dbReference>
<dbReference type="OrthoDB" id="10568106at2759"/>
<proteinExistence type="predicted"/>
<dbReference type="SUPFAM" id="SSF57701">
    <property type="entry name" value="Zn2/Cys6 DNA-binding domain"/>
    <property type="match status" value="1"/>
</dbReference>
<feature type="compositionally biased region" description="Polar residues" evidence="1">
    <location>
        <begin position="155"/>
        <end position="167"/>
    </location>
</feature>
<dbReference type="InterPro" id="IPR001138">
    <property type="entry name" value="Zn2Cys6_DnaBD"/>
</dbReference>
<feature type="region of interest" description="Disordered" evidence="1">
    <location>
        <begin position="1"/>
        <end position="35"/>
    </location>
</feature>
<feature type="compositionally biased region" description="Low complexity" evidence="1">
    <location>
        <begin position="181"/>
        <end position="192"/>
    </location>
</feature>
<feature type="region of interest" description="Disordered" evidence="1">
    <location>
        <begin position="286"/>
        <end position="307"/>
    </location>
</feature>
<sequence length="449" mass="48254">MAIKSKKRKLTASGRSAVEARSTTTQAEAELEREEEEMLAMTRLLKQVDETEAVLVAKKMILEASGSSEVSNGAGAESSVNGQSEDSVTTQQDDAIVDQPNHVNGSASMNGTTTASEQDGERWVGNLTVENVERQNNTHEKERLEQSQDLDRDTISAQQEPSTSAAGVSTIADESGDLMTKRSSLRASARKSNQSQDGQNGTSTDASSRPARGVSSARSDVSDTYSSNGSIVSLAVNLPVIFRPDDAEGSTSAIISGFEMPIKDLTQPRLSQALISRKARTIYAPEAIKAQPAPSSPENVKRRPGRPPGYFLGPTSCAFCRQQHRRCDYNTVCHRCIKAKIPCDRSGTVERPSIIVREARIQAKAEAAAVLELAVAAGYAEQPDPKVVVKPKPRATTGASRSSARVQSWDQGPSSSSSTTPSSALREGVKRRRSPMQQGEPNRPRPVHP</sequence>
<evidence type="ECO:0000313" key="4">
    <source>
        <dbReference type="Proteomes" id="UP000078512"/>
    </source>
</evidence>